<name>A0A165TC53_9AGAM</name>
<feature type="compositionally biased region" description="Pro residues" evidence="1">
    <location>
        <begin position="593"/>
        <end position="602"/>
    </location>
</feature>
<gene>
    <name evidence="2" type="ORF">NEOLEDRAFT_221211</name>
</gene>
<dbReference type="InParanoid" id="A0A165TC53"/>
<dbReference type="EMBL" id="KV425566">
    <property type="protein sequence ID" value="KZT26451.1"/>
    <property type="molecule type" value="Genomic_DNA"/>
</dbReference>
<feature type="compositionally biased region" description="Polar residues" evidence="1">
    <location>
        <begin position="44"/>
        <end position="60"/>
    </location>
</feature>
<feature type="region of interest" description="Disordered" evidence="1">
    <location>
        <begin position="415"/>
        <end position="435"/>
    </location>
</feature>
<keyword evidence="3" id="KW-1185">Reference proteome</keyword>
<evidence type="ECO:0000313" key="2">
    <source>
        <dbReference type="EMBL" id="KZT26451.1"/>
    </source>
</evidence>
<feature type="compositionally biased region" description="Low complexity" evidence="1">
    <location>
        <begin position="198"/>
        <end position="229"/>
    </location>
</feature>
<feature type="compositionally biased region" description="Polar residues" evidence="1">
    <location>
        <begin position="319"/>
        <end position="331"/>
    </location>
</feature>
<evidence type="ECO:0000256" key="1">
    <source>
        <dbReference type="SAM" id="MobiDB-lite"/>
    </source>
</evidence>
<feature type="compositionally biased region" description="Polar residues" evidence="1">
    <location>
        <begin position="526"/>
        <end position="539"/>
    </location>
</feature>
<sequence>MSTVEAEAAAALFGAVDSTSDPFSAVLGGDSAPADAPAAGEETPQVNADPSTLFDTGGPSSDANAYSYDNWLSQADNQQESYAHRTQEASASYTAGSQGYGQGNQWPGYDQSHQNYGYNVANGVYSPATHTAPSVPDPYAAASYSTTPSSYIPHVNGSQLASHYAASPHDPYAPQAAASPYTPAAPSSYATNTYTSVSSHTRSEPSISSTSSYDPYKPSTSTASSPYSPLQRTVPPITGLPPPAPKAEVYRPKTFNAYDPPLPPVKPKHRPVQSKSPPAPVYSPHGSHIPPPPASPYIQNSHTVPSPLPPPPRAPSAGVHSTRSNTGSTDYSRAYSPKPTNGTHSYHDPPLQNNGSGVAAEDAYSRSLSPSYGSPAASYQLQDYAPAYSESPPTLGSEKHVHSLTTTVEGLPISESGLSSQLRPPQASQSISSTFDVEVDPGSTIIASTETAETAWSSQQDPEEAQTHIIFESPAALSTAPATETMGQVFDRVASPDRVSIKSVGSVKSDRSRASYPPAALPPANASYSYEPQISSNRGSLDRYAPTKSPATSSASTGSNYDPYVPADSPATAPLPAPALGSLNHYAPTKSPGTPPPPPPPATNGGQSLQVQHQSALGRLHMKRKGGTRYHHGLSLRVSLRHHETALCQMAFSTLLLRYLQPLIRMRQHMA</sequence>
<dbReference type="AlphaFoldDB" id="A0A165TC53"/>
<dbReference type="Proteomes" id="UP000076761">
    <property type="component" value="Unassembled WGS sequence"/>
</dbReference>
<feature type="region of interest" description="Disordered" evidence="1">
    <location>
        <begin position="78"/>
        <end position="97"/>
    </location>
</feature>
<feature type="region of interest" description="Disordered" evidence="1">
    <location>
        <begin position="499"/>
        <end position="614"/>
    </location>
</feature>
<protein>
    <submittedName>
        <fullName evidence="2">Uncharacterized protein</fullName>
    </submittedName>
</protein>
<organism evidence="2 3">
    <name type="scientific">Neolentinus lepideus HHB14362 ss-1</name>
    <dbReference type="NCBI Taxonomy" id="1314782"/>
    <lineage>
        <taxon>Eukaryota</taxon>
        <taxon>Fungi</taxon>
        <taxon>Dikarya</taxon>
        <taxon>Basidiomycota</taxon>
        <taxon>Agaricomycotina</taxon>
        <taxon>Agaricomycetes</taxon>
        <taxon>Gloeophyllales</taxon>
        <taxon>Gloeophyllaceae</taxon>
        <taxon>Neolentinus</taxon>
    </lineage>
</organism>
<evidence type="ECO:0000313" key="3">
    <source>
        <dbReference type="Proteomes" id="UP000076761"/>
    </source>
</evidence>
<feature type="compositionally biased region" description="Low complexity" evidence="1">
    <location>
        <begin position="546"/>
        <end position="559"/>
    </location>
</feature>
<proteinExistence type="predicted"/>
<feature type="compositionally biased region" description="Polar residues" evidence="1">
    <location>
        <begin position="416"/>
        <end position="435"/>
    </location>
</feature>
<feature type="compositionally biased region" description="Polar residues" evidence="1">
    <location>
        <begin position="88"/>
        <end position="97"/>
    </location>
</feature>
<feature type="region of interest" description="Disordered" evidence="1">
    <location>
        <begin position="19"/>
        <end position="60"/>
    </location>
</feature>
<reference evidence="2 3" key="1">
    <citation type="journal article" date="2016" name="Mol. Biol. Evol.">
        <title>Comparative Genomics of Early-Diverging Mushroom-Forming Fungi Provides Insights into the Origins of Lignocellulose Decay Capabilities.</title>
        <authorList>
            <person name="Nagy L.G."/>
            <person name="Riley R."/>
            <person name="Tritt A."/>
            <person name="Adam C."/>
            <person name="Daum C."/>
            <person name="Floudas D."/>
            <person name="Sun H."/>
            <person name="Yadav J.S."/>
            <person name="Pangilinan J."/>
            <person name="Larsson K.H."/>
            <person name="Matsuura K."/>
            <person name="Barry K."/>
            <person name="Labutti K."/>
            <person name="Kuo R."/>
            <person name="Ohm R.A."/>
            <person name="Bhattacharya S.S."/>
            <person name="Shirouzu T."/>
            <person name="Yoshinaga Y."/>
            <person name="Martin F.M."/>
            <person name="Grigoriev I.V."/>
            <person name="Hibbett D.S."/>
        </authorList>
    </citation>
    <scope>NUCLEOTIDE SEQUENCE [LARGE SCALE GENOMIC DNA]</scope>
    <source>
        <strain evidence="2 3">HHB14362 ss-1</strain>
    </source>
</reference>
<feature type="compositionally biased region" description="Low complexity" evidence="1">
    <location>
        <begin position="28"/>
        <end position="40"/>
    </location>
</feature>
<feature type="region of interest" description="Disordered" evidence="1">
    <location>
        <begin position="196"/>
        <end position="374"/>
    </location>
</feature>
<accession>A0A165TC53</accession>